<keyword evidence="3" id="KW-1185">Reference proteome</keyword>
<dbReference type="NCBIfam" id="TIGR02555">
    <property type="entry name" value="OrgA_MxiK"/>
    <property type="match status" value="1"/>
</dbReference>
<evidence type="ECO:0000313" key="4">
    <source>
        <dbReference type="Proteomes" id="UP000705283"/>
    </source>
</evidence>
<dbReference type="AlphaFoldDB" id="A0AA40X3N3"/>
<evidence type="ECO:0000313" key="2">
    <source>
        <dbReference type="EMBL" id="ORJ20334.1"/>
    </source>
</evidence>
<gene>
    <name evidence="2" type="ORF">BS639_15285</name>
    <name evidence="1" type="ORF">ITX54_13625</name>
</gene>
<organism evidence="1 4">
    <name type="scientific">Rouxiella silvae</name>
    <dbReference type="NCBI Taxonomy" id="1646373"/>
    <lineage>
        <taxon>Bacteria</taxon>
        <taxon>Pseudomonadati</taxon>
        <taxon>Pseudomonadota</taxon>
        <taxon>Gammaproteobacteria</taxon>
        <taxon>Enterobacterales</taxon>
        <taxon>Yersiniaceae</taxon>
        <taxon>Rouxiella</taxon>
    </lineage>
</organism>
<dbReference type="Proteomes" id="UP000705283">
    <property type="component" value="Unassembled WGS sequence"/>
</dbReference>
<reference evidence="2" key="1">
    <citation type="submission" date="2016-12" db="EMBL/GenBank/DDBJ databases">
        <authorList>
            <person name="Le Fleche-Mateos A."/>
        </authorList>
    </citation>
    <scope>NUCLEOTIDE SEQUENCE</scope>
    <source>
        <strain evidence="2">213</strain>
    </source>
</reference>
<reference evidence="1" key="3">
    <citation type="submission" date="2020-11" db="EMBL/GenBank/DDBJ databases">
        <authorList>
            <person name="Lee S.D."/>
        </authorList>
    </citation>
    <scope>NUCLEOTIDE SEQUENCE</scope>
    <source>
        <strain evidence="1">SAP-2</strain>
    </source>
</reference>
<evidence type="ECO:0000313" key="1">
    <source>
        <dbReference type="EMBL" id="MBF6637699.1"/>
    </source>
</evidence>
<dbReference type="InterPro" id="IPR013388">
    <property type="entry name" value="T3SS_OrgA/MxiK"/>
</dbReference>
<reference evidence="2 3" key="2">
    <citation type="journal article" date="2017" name="Int. J. Syst. Evol. Microbiol.">
        <title>Rouxiella badensis sp. nov. and Rouxiella silvae sp. nov. isolated from peat bog soil in Germany and emendation of the genus description.</title>
        <authorList>
            <person name="Le Fleche-Mateos A."/>
            <person name="Kugler J.H."/>
            <person name="Hansen S.H."/>
            <person name="Syldatk C."/>
            <person name="Hausmann R."/>
            <person name="Lomprez F."/>
            <person name="Vandenbogaert M."/>
            <person name="Manuguerra J.C."/>
            <person name="Grimont P.A."/>
        </authorList>
    </citation>
    <scope>NUCLEOTIDE SEQUENCE [LARGE SCALE GENOMIC DNA]</scope>
    <source>
        <strain evidence="2 3">213</strain>
    </source>
</reference>
<dbReference type="Proteomes" id="UP000192722">
    <property type="component" value="Unassembled WGS sequence"/>
</dbReference>
<name>A0AA40X3N3_9GAMM</name>
<evidence type="ECO:0000313" key="3">
    <source>
        <dbReference type="Proteomes" id="UP000192722"/>
    </source>
</evidence>
<dbReference type="RefSeq" id="WP_158086936.1">
    <property type="nucleotide sequence ID" value="NZ_CBCSCF010000003.1"/>
</dbReference>
<dbReference type="EMBL" id="JADMKS010000005">
    <property type="protein sequence ID" value="MBF6637699.1"/>
    <property type="molecule type" value="Genomic_DNA"/>
</dbReference>
<dbReference type="Pfam" id="PF09482">
    <property type="entry name" value="OrgA_MxiK"/>
    <property type="match status" value="1"/>
</dbReference>
<dbReference type="EMBL" id="MRWD01000037">
    <property type="protein sequence ID" value="ORJ20334.1"/>
    <property type="molecule type" value="Genomic_DNA"/>
</dbReference>
<proteinExistence type="predicted"/>
<sequence>MAEETFLQRILFDPCGWIHPGRFVLPKMLNSAGCQSVFNTLLIRHYKLSVDDFKIRAGSITEMMVENWLILPHVVFLLACKQYRAPLLYQGEFRDMEKHVQDFCSRPSANEQPIRICQPVTLDILMAGSLQILMGFNKQIPQSLIQRIPLLFDEKHLQLNSFNFLSEVSTIDFKLAIQYAKNHYLP</sequence>
<accession>A0AA40X3N3</accession>
<reference evidence="1" key="4">
    <citation type="submission" date="2022-09" db="EMBL/GenBank/DDBJ databases">
        <title>Rouxiella aceris sp. nov., isolated from tree sap and emended description of the genus Rhouxiella.</title>
        <authorList>
            <person name="Kim I.S."/>
        </authorList>
    </citation>
    <scope>NUCLEOTIDE SEQUENCE</scope>
    <source>
        <strain evidence="1">SAP-2</strain>
    </source>
</reference>
<protein>
    <submittedName>
        <fullName evidence="1">Type III secretion apparatus protein OrgA/MxiK</fullName>
    </submittedName>
</protein>
<comment type="caution">
    <text evidence="1">The sequence shown here is derived from an EMBL/GenBank/DDBJ whole genome shotgun (WGS) entry which is preliminary data.</text>
</comment>